<dbReference type="PROSITE" id="PS50111">
    <property type="entry name" value="CHEMOTAXIS_TRANSDUC_2"/>
    <property type="match status" value="1"/>
</dbReference>
<dbReference type="NCBIfam" id="TIGR00229">
    <property type="entry name" value="sensory_box"/>
    <property type="match status" value="1"/>
</dbReference>
<comment type="caution">
    <text evidence="6">The sequence shown here is derived from an EMBL/GenBank/DDBJ whole genome shotgun (WGS) entry which is preliminary data.</text>
</comment>
<feature type="domain" description="Methyl-accepting transducer" evidence="3">
    <location>
        <begin position="124"/>
        <end position="306"/>
    </location>
</feature>
<dbReference type="SMART" id="SM00283">
    <property type="entry name" value="MA"/>
    <property type="match status" value="1"/>
</dbReference>
<dbReference type="Pfam" id="PF08448">
    <property type="entry name" value="PAS_4"/>
    <property type="match status" value="1"/>
</dbReference>
<dbReference type="PANTHER" id="PTHR32089">
    <property type="entry name" value="METHYL-ACCEPTING CHEMOTAXIS PROTEIN MCPB"/>
    <property type="match status" value="1"/>
</dbReference>
<dbReference type="SUPFAM" id="SSF58104">
    <property type="entry name" value="Methyl-accepting chemotaxis protein (MCP) signaling domain"/>
    <property type="match status" value="1"/>
</dbReference>
<protein>
    <submittedName>
        <fullName evidence="6">Methyl-accepting chemotaxis protein</fullName>
    </submittedName>
</protein>
<dbReference type="PANTHER" id="PTHR32089:SF112">
    <property type="entry name" value="LYSOZYME-LIKE PROTEIN-RELATED"/>
    <property type="match status" value="1"/>
</dbReference>
<dbReference type="EMBL" id="JBCEWA010000005">
    <property type="protein sequence ID" value="MEL5988386.1"/>
    <property type="molecule type" value="Genomic_DNA"/>
</dbReference>
<dbReference type="PROSITE" id="PS50112">
    <property type="entry name" value="PAS"/>
    <property type="match status" value="1"/>
</dbReference>
<dbReference type="Pfam" id="PF00015">
    <property type="entry name" value="MCPsignal"/>
    <property type="match status" value="1"/>
</dbReference>
<dbReference type="InterPro" id="IPR035965">
    <property type="entry name" value="PAS-like_dom_sf"/>
</dbReference>
<feature type="domain" description="PAC" evidence="5">
    <location>
        <begin position="83"/>
        <end position="137"/>
    </location>
</feature>
<evidence type="ECO:0000313" key="7">
    <source>
        <dbReference type="Proteomes" id="UP001398420"/>
    </source>
</evidence>
<evidence type="ECO:0000313" key="6">
    <source>
        <dbReference type="EMBL" id="MEL5988386.1"/>
    </source>
</evidence>
<dbReference type="Gene3D" id="3.30.450.20">
    <property type="entry name" value="PAS domain"/>
    <property type="match status" value="1"/>
</dbReference>
<proteinExistence type="predicted"/>
<evidence type="ECO:0000259" key="4">
    <source>
        <dbReference type="PROSITE" id="PS50112"/>
    </source>
</evidence>
<sequence>MRELQEREQVTMNDLLMKALEANLAVIRFDTNRNVTYASKPFAEAMGYSVEELIGKKHAELCSTEFANSFEYEKFWRSLLSGKSFQDKVERKHANGKSVWLEATYMPIRDERFKVIGIMKIAFDITERNNQMIDLATALKTMSDDLNVLSDAGKDHVANLNENFHTVVEISNQNQQSVHQLIEKTDAIQEIVKVIQHIAKQTNLLALNAGIEAARAGEYGLGFNVVATEVRKLSQSVDRSIVDIRTMIEDVTKQIEVIEKAGDTISKTVDLNQAFIGEVVSDYDSIQNRAELLNKQTETFDEFIKK</sequence>
<evidence type="ECO:0000259" key="3">
    <source>
        <dbReference type="PROSITE" id="PS50111"/>
    </source>
</evidence>
<feature type="domain" description="PAS" evidence="4">
    <location>
        <begin position="12"/>
        <end position="56"/>
    </location>
</feature>
<accession>A0ABU9LPL6</accession>
<gene>
    <name evidence="6" type="ORF">AAF454_08195</name>
</gene>
<dbReference type="Gene3D" id="1.10.287.950">
    <property type="entry name" value="Methyl-accepting chemotaxis protein"/>
    <property type="match status" value="1"/>
</dbReference>
<dbReference type="Proteomes" id="UP001398420">
    <property type="component" value="Unassembled WGS sequence"/>
</dbReference>
<keyword evidence="7" id="KW-1185">Reference proteome</keyword>
<evidence type="ECO:0000256" key="2">
    <source>
        <dbReference type="PROSITE-ProRule" id="PRU00284"/>
    </source>
</evidence>
<dbReference type="RefSeq" id="WP_342302924.1">
    <property type="nucleotide sequence ID" value="NZ_JBCEWA010000005.1"/>
</dbReference>
<reference evidence="6 7" key="1">
    <citation type="submission" date="2024-04" db="EMBL/GenBank/DDBJ databases">
        <authorList>
            <person name="Wu Y.S."/>
            <person name="Zhang L."/>
        </authorList>
    </citation>
    <scope>NUCLEOTIDE SEQUENCE [LARGE SCALE GENOMIC DNA]</scope>
    <source>
        <strain evidence="6 7">KG-01</strain>
    </source>
</reference>
<dbReference type="SUPFAM" id="SSF55785">
    <property type="entry name" value="PYP-like sensor domain (PAS domain)"/>
    <property type="match status" value="1"/>
</dbReference>
<dbReference type="InterPro" id="IPR004089">
    <property type="entry name" value="MCPsignal_dom"/>
</dbReference>
<dbReference type="CDD" id="cd00130">
    <property type="entry name" value="PAS"/>
    <property type="match status" value="1"/>
</dbReference>
<evidence type="ECO:0000256" key="1">
    <source>
        <dbReference type="ARBA" id="ARBA00023224"/>
    </source>
</evidence>
<keyword evidence="1 2" id="KW-0807">Transducer</keyword>
<organism evidence="6 7">
    <name type="scientific">Kurthia gibsonii</name>
    <dbReference type="NCBI Taxonomy" id="33946"/>
    <lineage>
        <taxon>Bacteria</taxon>
        <taxon>Bacillati</taxon>
        <taxon>Bacillota</taxon>
        <taxon>Bacilli</taxon>
        <taxon>Bacillales</taxon>
        <taxon>Caryophanaceae</taxon>
        <taxon>Kurthia</taxon>
    </lineage>
</organism>
<name>A0ABU9LPL6_9BACL</name>
<dbReference type="InterPro" id="IPR000700">
    <property type="entry name" value="PAS-assoc_C"/>
</dbReference>
<dbReference type="PROSITE" id="PS50113">
    <property type="entry name" value="PAC"/>
    <property type="match status" value="1"/>
</dbReference>
<dbReference type="InterPro" id="IPR013656">
    <property type="entry name" value="PAS_4"/>
</dbReference>
<dbReference type="InterPro" id="IPR000014">
    <property type="entry name" value="PAS"/>
</dbReference>
<evidence type="ECO:0000259" key="5">
    <source>
        <dbReference type="PROSITE" id="PS50113"/>
    </source>
</evidence>